<comment type="caution">
    <text evidence="1">The sequence shown here is derived from an EMBL/GenBank/DDBJ whole genome shotgun (WGS) entry which is preliminary data.</text>
</comment>
<dbReference type="EMBL" id="MU970088">
    <property type="protein sequence ID" value="KAK9321861.1"/>
    <property type="molecule type" value="Genomic_DNA"/>
</dbReference>
<sequence length="835" mass="91217">MITPGSEQSANERSMVPAASSATLKTAFSHSAIEPFFTGGSASVSEDQTLLATAYGEEVVITDLSTGQRKHKIKGDTEQVTTLALSPDGKYVVVCSRSLQMRIFQLPECKLVRAFKAHDGPVIVMHIDSTSSLVATGAADGVVKVWDLAGGFNTHTFRGHTGVISAVRIFGQKGGVRWQVASGSDDTKIRIWDLVKRKCVAVLEDGHVSVVRGLDFSSDGSLLISGGRDKVVNVWSMENYSLVKTILVFEALETAGLLSSGTLTSVTSAVSDQLIYTGGEKGTVKLWSIDSGEEVTPEHASIQTSEEVGVSDIIYYPSWNDLIAVLSDQTLVEHTLASNDLPIVRRLSGNNGEVIDLAYVGPVDVHGIQKYLALATNSPEIRVISTETQSSVVLAAHTDIVICIDASIDGLWLASAGKDNVARIWRWTASGIQDADGNEHDGFQLYATFKGHLGSIGGVALARLVTRTVYPKFLITGSQDLTVKKWTVPASAEEPLEVARPLFTRKAHEKDINSVDIAPNDEFFATASQDRTVKIWSVEEGETVGILRGHKRGVWSVKFSAYDKFVVTGSGDKTVKVWNIRDYTCVKTFEGHTNSVLNALFISAGAQVVSAGGDGLVKVWDVKTGECNATLDNHEDKVWSLAHRSDDKVVASGGGDSVITFWEDLTEEELARQAQADSELVEKEQELSNFVFRKEWKNAILLALSLDHPSRLLHLFRTVIADNAEKGSIMGLREVDAVLSSLAPPQLQLLLRRVRDWNTNARTAAVAQRVLNILLQSYPPENFLAVEDIKRTLDALVPYSDRHYTRLSELLEESYIVDYTLRQMDEVLMTQINEV</sequence>
<proteinExistence type="predicted"/>
<accession>A0ACC3TM95</accession>
<evidence type="ECO:0000313" key="1">
    <source>
        <dbReference type="EMBL" id="KAK9321861.1"/>
    </source>
</evidence>
<name>A0ACC3TM95_9ASCO</name>
<dbReference type="Proteomes" id="UP001489719">
    <property type="component" value="Unassembled WGS sequence"/>
</dbReference>
<protein>
    <submittedName>
        <fullName evidence="1">WD40-repeat-containing domain protein</fullName>
    </submittedName>
</protein>
<evidence type="ECO:0000313" key="2">
    <source>
        <dbReference type="Proteomes" id="UP001489719"/>
    </source>
</evidence>
<reference evidence="2" key="1">
    <citation type="journal article" date="2024" name="Front. Bioeng. Biotechnol.">
        <title>Genome-scale model development and genomic sequencing of the oleaginous clade Lipomyces.</title>
        <authorList>
            <person name="Czajka J.J."/>
            <person name="Han Y."/>
            <person name="Kim J."/>
            <person name="Mondo S.J."/>
            <person name="Hofstad B.A."/>
            <person name="Robles A."/>
            <person name="Haridas S."/>
            <person name="Riley R."/>
            <person name="LaButti K."/>
            <person name="Pangilinan J."/>
            <person name="Andreopoulos W."/>
            <person name="Lipzen A."/>
            <person name="Yan J."/>
            <person name="Wang M."/>
            <person name="Ng V."/>
            <person name="Grigoriev I.V."/>
            <person name="Spatafora J.W."/>
            <person name="Magnuson J.K."/>
            <person name="Baker S.E."/>
            <person name="Pomraning K.R."/>
        </authorList>
    </citation>
    <scope>NUCLEOTIDE SEQUENCE [LARGE SCALE GENOMIC DNA]</scope>
    <source>
        <strain evidence="2">CBS 10300</strain>
    </source>
</reference>
<organism evidence="1 2">
    <name type="scientific">Lipomyces orientalis</name>
    <dbReference type="NCBI Taxonomy" id="1233043"/>
    <lineage>
        <taxon>Eukaryota</taxon>
        <taxon>Fungi</taxon>
        <taxon>Dikarya</taxon>
        <taxon>Ascomycota</taxon>
        <taxon>Saccharomycotina</taxon>
        <taxon>Lipomycetes</taxon>
        <taxon>Lipomycetales</taxon>
        <taxon>Lipomycetaceae</taxon>
        <taxon>Lipomyces</taxon>
    </lineage>
</organism>
<gene>
    <name evidence="1" type="ORF">V1517DRAFT_325120</name>
</gene>
<keyword evidence="2" id="KW-1185">Reference proteome</keyword>